<keyword evidence="2" id="KW-0808">Transferase</keyword>
<dbReference type="EMBL" id="CP033019">
    <property type="protein sequence ID" value="AYM75305.1"/>
    <property type="molecule type" value="Genomic_DNA"/>
</dbReference>
<evidence type="ECO:0000313" key="3">
    <source>
        <dbReference type="Proteomes" id="UP000279594"/>
    </source>
</evidence>
<gene>
    <name evidence="2" type="ORF">D9M09_05420</name>
</gene>
<dbReference type="PANTHER" id="PTHR43685:SF2">
    <property type="entry name" value="GLYCOSYLTRANSFERASE 2-LIKE DOMAIN-CONTAINING PROTEIN"/>
    <property type="match status" value="1"/>
</dbReference>
<accession>A0A3G2E829</accession>
<dbReference type="Pfam" id="PF00535">
    <property type="entry name" value="Glycos_transf_2"/>
    <property type="match status" value="1"/>
</dbReference>
<dbReference type="RefSeq" id="WP_121668774.1">
    <property type="nucleotide sequence ID" value="NZ_CP033019.1"/>
</dbReference>
<feature type="domain" description="Glycosyltransferase 2-like" evidence="1">
    <location>
        <begin position="4"/>
        <end position="115"/>
    </location>
</feature>
<evidence type="ECO:0000259" key="1">
    <source>
        <dbReference type="Pfam" id="PF00535"/>
    </source>
</evidence>
<dbReference type="InterPro" id="IPR001173">
    <property type="entry name" value="Glyco_trans_2-like"/>
</dbReference>
<dbReference type="GO" id="GO:0016740">
    <property type="term" value="F:transferase activity"/>
    <property type="evidence" value="ECO:0007669"/>
    <property type="project" value="UniProtKB-KW"/>
</dbReference>
<dbReference type="Gene3D" id="3.90.550.10">
    <property type="entry name" value="Spore Coat Polysaccharide Biosynthesis Protein SpsA, Chain A"/>
    <property type="match status" value="1"/>
</dbReference>
<proteinExistence type="predicted"/>
<keyword evidence="3" id="KW-1185">Reference proteome</keyword>
<sequence>MLCSVIIPLYNKEQYIVSAIASVMSQSHQDFEIVVVDDGSSDGGAALVEAMDDPRIRLIRQANGGVSRARNVGIAASRGELVCFLDADDWYAADFLLAIVSMYQKYPKNSFFSTSFLCMNDPSDGLLDQVDDARFEPIKNFYAYRAAHGVFYCTNSIAVPRRHLMSMSQCFPEGDQFGEDQDLWFRLAERLQLVFTPARLVAYRTDVAGSLCAVHDLRTLPQVFFRLEQRALSLPAGDPSRPGALSIVADARIKVARYALQDGRRGDALVELCKALRGGMSMRWLVTFVMCTAGNASLLKRWELWRELKQSN</sequence>
<name>A0A3G2E829_9BURK</name>
<dbReference type="SUPFAM" id="SSF53448">
    <property type="entry name" value="Nucleotide-diphospho-sugar transferases"/>
    <property type="match status" value="1"/>
</dbReference>
<organism evidence="2 3">
    <name type="scientific">Janthinobacterium agaricidamnosum</name>
    <dbReference type="NCBI Taxonomy" id="55508"/>
    <lineage>
        <taxon>Bacteria</taxon>
        <taxon>Pseudomonadati</taxon>
        <taxon>Pseudomonadota</taxon>
        <taxon>Betaproteobacteria</taxon>
        <taxon>Burkholderiales</taxon>
        <taxon>Oxalobacteraceae</taxon>
        <taxon>Janthinobacterium</taxon>
    </lineage>
</organism>
<dbReference type="PANTHER" id="PTHR43685">
    <property type="entry name" value="GLYCOSYLTRANSFERASE"/>
    <property type="match status" value="1"/>
</dbReference>
<dbReference type="InterPro" id="IPR029044">
    <property type="entry name" value="Nucleotide-diphossugar_trans"/>
</dbReference>
<protein>
    <submittedName>
        <fullName evidence="2">Glycosyltransferase family 2 protein</fullName>
    </submittedName>
</protein>
<dbReference type="AlphaFoldDB" id="A0A3G2E829"/>
<dbReference type="CDD" id="cd00761">
    <property type="entry name" value="Glyco_tranf_GTA_type"/>
    <property type="match status" value="1"/>
</dbReference>
<dbReference type="InterPro" id="IPR050834">
    <property type="entry name" value="Glycosyltransf_2"/>
</dbReference>
<evidence type="ECO:0000313" key="2">
    <source>
        <dbReference type="EMBL" id="AYM75305.1"/>
    </source>
</evidence>
<dbReference type="Proteomes" id="UP000279594">
    <property type="component" value="Chromosome"/>
</dbReference>
<reference evidence="2 3" key="1">
    <citation type="submission" date="2018-10" db="EMBL/GenBank/DDBJ databases">
        <title>Effects of UV and annual dynamics of microbial communities in freshwater RAS systems.</title>
        <authorList>
            <person name="Bekkelund A.K."/>
            <person name="Hansen B.R."/>
            <person name="Stokken H."/>
            <person name="Eriksen B.F."/>
            <person name="Kashulin N.A."/>
        </authorList>
    </citation>
    <scope>NUCLEOTIDE SEQUENCE [LARGE SCALE GENOMIC DNA]</scope>
    <source>
        <strain evidence="2 3">BHSEK</strain>
    </source>
</reference>